<keyword evidence="1" id="KW-0812">Transmembrane</keyword>
<keyword evidence="1" id="KW-1133">Transmembrane helix</keyword>
<feature type="transmembrane region" description="Helical" evidence="1">
    <location>
        <begin position="45"/>
        <end position="63"/>
    </location>
</feature>
<feature type="transmembrane region" description="Helical" evidence="1">
    <location>
        <begin position="129"/>
        <end position="151"/>
    </location>
</feature>
<feature type="transmembrane region" description="Helical" evidence="1">
    <location>
        <begin position="75"/>
        <end position="95"/>
    </location>
</feature>
<gene>
    <name evidence="2" type="ORF">L1F33_14310</name>
</gene>
<evidence type="ECO:0000313" key="3">
    <source>
        <dbReference type="Proteomes" id="UP001065265"/>
    </source>
</evidence>
<sequence>MAEATRATMGNGWRIAGWGVLFALLCLPAIAMRFTGEVDWTASDFVFAAVLLSALGIGAEIAVRVGRNAPHCAGIAIGALGSFLTVWINAAVGMLGSENEATNLAFIALVGIAVAASFTVWFRPGPMRLIAAALAVWQFGVGIAAGVWTMPGHAVEWGVLAFFAAIWSASAACFHVAWKRERT</sequence>
<name>A0ABY5SYX3_9SPHN</name>
<organism evidence="2 3">
    <name type="scientific">Qipengyuania spongiae</name>
    <dbReference type="NCBI Taxonomy" id="2909673"/>
    <lineage>
        <taxon>Bacteria</taxon>
        <taxon>Pseudomonadati</taxon>
        <taxon>Pseudomonadota</taxon>
        <taxon>Alphaproteobacteria</taxon>
        <taxon>Sphingomonadales</taxon>
        <taxon>Erythrobacteraceae</taxon>
        <taxon>Qipengyuania</taxon>
    </lineage>
</organism>
<dbReference type="RefSeq" id="WP_265558676.1">
    <property type="nucleotide sequence ID" value="NZ_CP092471.1"/>
</dbReference>
<proteinExistence type="predicted"/>
<keyword evidence="1" id="KW-0472">Membrane</keyword>
<keyword evidence="3" id="KW-1185">Reference proteome</keyword>
<evidence type="ECO:0000256" key="1">
    <source>
        <dbReference type="SAM" id="Phobius"/>
    </source>
</evidence>
<protein>
    <recommendedName>
        <fullName evidence="4">DUF308 domain-containing protein</fullName>
    </recommendedName>
</protein>
<evidence type="ECO:0008006" key="4">
    <source>
        <dbReference type="Google" id="ProtNLM"/>
    </source>
</evidence>
<feature type="transmembrane region" description="Helical" evidence="1">
    <location>
        <begin position="12"/>
        <end position="33"/>
    </location>
</feature>
<dbReference type="Proteomes" id="UP001065265">
    <property type="component" value="Chromosome"/>
</dbReference>
<accession>A0ABY5SYX3</accession>
<evidence type="ECO:0000313" key="2">
    <source>
        <dbReference type="EMBL" id="UVI39380.1"/>
    </source>
</evidence>
<feature type="transmembrane region" description="Helical" evidence="1">
    <location>
        <begin position="157"/>
        <end position="178"/>
    </location>
</feature>
<feature type="transmembrane region" description="Helical" evidence="1">
    <location>
        <begin position="101"/>
        <end position="122"/>
    </location>
</feature>
<dbReference type="EMBL" id="CP092471">
    <property type="protein sequence ID" value="UVI39380.1"/>
    <property type="molecule type" value="Genomic_DNA"/>
</dbReference>
<reference evidence="2" key="1">
    <citation type="submission" date="2022-02" db="EMBL/GenBank/DDBJ databases">
        <title>Qipengyuania spongiae sp. nov., isolated from marine sponge.</title>
        <authorList>
            <person name="Li Z."/>
            <person name="Zhang M."/>
        </authorList>
    </citation>
    <scope>NUCLEOTIDE SEQUENCE</scope>
    <source>
        <strain evidence="2">PHS-Z21</strain>
    </source>
</reference>